<dbReference type="SUPFAM" id="SSF103481">
    <property type="entry name" value="Multidrug resistance efflux transporter EmrE"/>
    <property type="match status" value="1"/>
</dbReference>
<name>A0A2G8K5T3_STIJA</name>
<evidence type="ECO:0000313" key="2">
    <source>
        <dbReference type="EMBL" id="PIK43332.1"/>
    </source>
</evidence>
<keyword evidence="1" id="KW-1133">Transmembrane helix</keyword>
<sequence>MWTSGFVMAVSAGLCAATASVVAKFAFSSSEADRLCSFLLQLYFSNVEPTDKWTLMSPVLRIVCFLLMLSFNGVMWTMYVKSMQVIGTIQATLTNTSSNLLATAFLGWLMFGEVHSIRWFFGATLIVTGLMFMQKGSKDLTSEEDHQSKKTR</sequence>
<feature type="transmembrane region" description="Helical" evidence="1">
    <location>
        <begin position="92"/>
        <end position="111"/>
    </location>
</feature>
<gene>
    <name evidence="2" type="ORF">BSL78_19811</name>
</gene>
<keyword evidence="1 2" id="KW-0812">Transmembrane</keyword>
<reference evidence="2 3" key="1">
    <citation type="journal article" date="2017" name="PLoS Biol.">
        <title>The sea cucumber genome provides insights into morphological evolution and visceral regeneration.</title>
        <authorList>
            <person name="Zhang X."/>
            <person name="Sun L."/>
            <person name="Yuan J."/>
            <person name="Sun Y."/>
            <person name="Gao Y."/>
            <person name="Zhang L."/>
            <person name="Li S."/>
            <person name="Dai H."/>
            <person name="Hamel J.F."/>
            <person name="Liu C."/>
            <person name="Yu Y."/>
            <person name="Liu S."/>
            <person name="Lin W."/>
            <person name="Guo K."/>
            <person name="Jin S."/>
            <person name="Xu P."/>
            <person name="Storey K.B."/>
            <person name="Huan P."/>
            <person name="Zhang T."/>
            <person name="Zhou Y."/>
            <person name="Zhang J."/>
            <person name="Lin C."/>
            <person name="Li X."/>
            <person name="Xing L."/>
            <person name="Huo D."/>
            <person name="Sun M."/>
            <person name="Wang L."/>
            <person name="Mercier A."/>
            <person name="Li F."/>
            <person name="Yang H."/>
            <person name="Xiang J."/>
        </authorList>
    </citation>
    <scope>NUCLEOTIDE SEQUENCE [LARGE SCALE GENOMIC DNA]</scope>
    <source>
        <strain evidence="2">Shaxun</strain>
        <tissue evidence="2">Muscle</tissue>
    </source>
</reference>
<evidence type="ECO:0000313" key="3">
    <source>
        <dbReference type="Proteomes" id="UP000230750"/>
    </source>
</evidence>
<feature type="transmembrane region" description="Helical" evidence="1">
    <location>
        <begin position="58"/>
        <end position="80"/>
    </location>
</feature>
<dbReference type="PANTHER" id="PTHR31965">
    <property type="entry name" value="TRANSMEMBRANE PROTEIN 42"/>
    <property type="match status" value="1"/>
</dbReference>
<dbReference type="EMBL" id="MRZV01000858">
    <property type="protein sequence ID" value="PIK43332.1"/>
    <property type="molecule type" value="Genomic_DNA"/>
</dbReference>
<protein>
    <submittedName>
        <fullName evidence="2">Putative transmembrane protein</fullName>
    </submittedName>
</protein>
<dbReference type="Proteomes" id="UP000230750">
    <property type="component" value="Unassembled WGS sequence"/>
</dbReference>
<evidence type="ECO:0000256" key="1">
    <source>
        <dbReference type="SAM" id="Phobius"/>
    </source>
</evidence>
<dbReference type="STRING" id="307972.A0A2G8K5T3"/>
<dbReference type="InterPro" id="IPR039632">
    <property type="entry name" value="TMEM42"/>
</dbReference>
<proteinExistence type="predicted"/>
<keyword evidence="1" id="KW-0472">Membrane</keyword>
<comment type="caution">
    <text evidence="2">The sequence shown here is derived from an EMBL/GenBank/DDBJ whole genome shotgun (WGS) entry which is preliminary data.</text>
</comment>
<organism evidence="2 3">
    <name type="scientific">Stichopus japonicus</name>
    <name type="common">Sea cucumber</name>
    <dbReference type="NCBI Taxonomy" id="307972"/>
    <lineage>
        <taxon>Eukaryota</taxon>
        <taxon>Metazoa</taxon>
        <taxon>Echinodermata</taxon>
        <taxon>Eleutherozoa</taxon>
        <taxon>Echinozoa</taxon>
        <taxon>Holothuroidea</taxon>
        <taxon>Aspidochirotacea</taxon>
        <taxon>Aspidochirotida</taxon>
        <taxon>Stichopodidae</taxon>
        <taxon>Apostichopus</taxon>
    </lineage>
</organism>
<dbReference type="OrthoDB" id="5854584at2759"/>
<accession>A0A2G8K5T3</accession>
<dbReference type="InterPro" id="IPR037185">
    <property type="entry name" value="EmrE-like"/>
</dbReference>
<keyword evidence="3" id="KW-1185">Reference proteome</keyword>
<dbReference type="PANTHER" id="PTHR31965:SF1">
    <property type="entry name" value="TRANSMEMBRANE PROTEIN 42"/>
    <property type="match status" value="1"/>
</dbReference>
<dbReference type="AlphaFoldDB" id="A0A2G8K5T3"/>